<feature type="region of interest" description="Disordered" evidence="1">
    <location>
        <begin position="1244"/>
        <end position="1308"/>
    </location>
</feature>
<evidence type="ECO:0000256" key="1">
    <source>
        <dbReference type="SAM" id="MobiDB-lite"/>
    </source>
</evidence>
<sequence length="1308" mass="135784">MATAGEGGDPTTTTATSSSYEGGGREGVGGKSRKRPFRRAHRTTPYDRPLTALQGITTTATSNNKSSWLSKLVVDPASKLISYGANRFFASVFLKRLPPPPQPPEANSELSGGLTEAIPNNQSGTKELAGGNGSLLVNRSNIGGISELEQLLKQKTFTRSEVERLTELLRSRAEVPVGKKTEEALPELASDLGRHKQFSSSPLEEDRNEKDRSHGVNSTIVNLRVLEDDIASPAELAKAYMGSGPSKISPSKLGLRGQIGVEDARLLSNVPFTPKSSIMSLTTRAAVNVGVPENGFITPRSRGRSAIYNMARTPYPRFHATATLKGSGSTNNGPSLSTSQSLLEHDVSKQVSLKRRSSILDDDLGAGGPMRRIRQKPNLLSPRIPHSAGGVGMGFDGMRGPWKQKLPLVDEPNYKDSITVRKNEDDSIPSTSYTRVPSKSTEVASRILQHLEKLNPREKISEPKLVALREKTPTKLTPNMLHGQALRSLEDMESSKLLQDVHDGRKLDWPIVTSPDAHDFGSQMKGIVDLTGPKDLDIPHDMTPAMNNDTTESQKMSGSSVEAVDSVGKKIAAQPSQRKHAFRMSAQEDSFELDDDTHCNGVEPRPFAEGIITTETSLSKPSPTEEPKLDEITPLSEEKSIPGPISNKRSDVGIDAISKGEPSTGPSFSVSQATSTVSQSVVLSQLVTAADKPKEANDTHPLFSFSSKTLNEVPSSAFSSLPSDSSSKKPFTWSESKPENFSSLVNVASAVTGAQLGIFGSDKGGHLNSLISGDTNGKSETPLSVTSNGPRYSSSPAVSATAASTSDTNQISTGSSSLFTSSTSISNFGSTGSTTITSAASTSSIFGSTVAPSFSAVPTFKFCSAVDPSPAAVSLASATTIMESRDWKTKSEKDTNFGSSSNSSIMAVSSGNSTFQLGSYVTSTANNVSQGSLFSSGSGSLVSGTVTQSMPISFGSSLPSSSISNNTSFASSSANSQVPISNINFGFSSAASSSETNGVDSGSGPAASVFKFGVSSAAASDVGAISSSSGATTGIFSFGLSSSSSSANVVGSTSGATPSVFSFGSSSAASTPGINAASSFSSGTSGIFSFGASSSAASSATNLVSSSNPTTNLFGSSWQSPKSPILGSTFTSPSPSTGFAFGASSSSFAATNTAPMVFNSSTGASSNPFSSFTTASAAALSSPSLSHTQPVFGNLPAFAASPGNDLMNAEDSMAEDTIQSSAPSVPVFGLPAISPSPPGFMFGSTVPSQPNPFQFGGQQNQVPPRNPSPFQASSSLEFNAGGSFSLGSVGDKSGRKYVKASRSKNRKK</sequence>
<name>A0AAD1ZSC6_9LAMI</name>
<dbReference type="GO" id="GO:0016973">
    <property type="term" value="P:poly(A)+ mRNA export from nucleus"/>
    <property type="evidence" value="ECO:0007669"/>
    <property type="project" value="TreeGrafter"/>
</dbReference>
<protein>
    <recommendedName>
        <fullName evidence="4">Nuclear pore complex protein</fullName>
    </recommendedName>
</protein>
<feature type="compositionally biased region" description="Gly residues" evidence="1">
    <location>
        <begin position="21"/>
        <end position="30"/>
    </location>
</feature>
<evidence type="ECO:0008006" key="4">
    <source>
        <dbReference type="Google" id="ProtNLM"/>
    </source>
</evidence>
<organism evidence="2 3">
    <name type="scientific">Fraxinus pennsylvanica</name>
    <dbReference type="NCBI Taxonomy" id="56036"/>
    <lineage>
        <taxon>Eukaryota</taxon>
        <taxon>Viridiplantae</taxon>
        <taxon>Streptophyta</taxon>
        <taxon>Embryophyta</taxon>
        <taxon>Tracheophyta</taxon>
        <taxon>Spermatophyta</taxon>
        <taxon>Magnoliopsida</taxon>
        <taxon>eudicotyledons</taxon>
        <taxon>Gunneridae</taxon>
        <taxon>Pentapetalae</taxon>
        <taxon>asterids</taxon>
        <taxon>lamiids</taxon>
        <taxon>Lamiales</taxon>
        <taxon>Oleaceae</taxon>
        <taxon>Oleeae</taxon>
        <taxon>Fraxinus</taxon>
    </lineage>
</organism>
<feature type="compositionally biased region" description="Low complexity" evidence="1">
    <location>
        <begin position="715"/>
        <end position="725"/>
    </location>
</feature>
<proteinExistence type="predicted"/>
<feature type="compositionally biased region" description="Polar residues" evidence="1">
    <location>
        <begin position="1245"/>
        <end position="1277"/>
    </location>
</feature>
<feature type="region of interest" description="Disordered" evidence="1">
    <location>
        <begin position="1"/>
        <end position="53"/>
    </location>
</feature>
<feature type="region of interest" description="Disordered" evidence="1">
    <location>
        <begin position="714"/>
        <end position="733"/>
    </location>
</feature>
<keyword evidence="3" id="KW-1185">Reference proteome</keyword>
<feature type="compositionally biased region" description="Basic residues" evidence="1">
    <location>
        <begin position="1295"/>
        <end position="1308"/>
    </location>
</feature>
<accession>A0AAD1ZSC6</accession>
<dbReference type="GO" id="GO:0005635">
    <property type="term" value="C:nuclear envelope"/>
    <property type="evidence" value="ECO:0007669"/>
    <property type="project" value="TreeGrafter"/>
</dbReference>
<dbReference type="PANTHER" id="PTHR33416:SF20">
    <property type="entry name" value="NUCLEAR PORE COMPLEX PROTEIN NUP1"/>
    <property type="match status" value="1"/>
</dbReference>
<feature type="region of interest" description="Disordered" evidence="1">
    <location>
        <begin position="637"/>
        <end position="671"/>
    </location>
</feature>
<feature type="region of interest" description="Disordered" evidence="1">
    <location>
        <begin position="321"/>
        <end position="350"/>
    </location>
</feature>
<evidence type="ECO:0000313" key="3">
    <source>
        <dbReference type="Proteomes" id="UP000834106"/>
    </source>
</evidence>
<feature type="compositionally biased region" description="Basic residues" evidence="1">
    <location>
        <begin position="31"/>
        <end position="42"/>
    </location>
</feature>
<dbReference type="EMBL" id="OU503048">
    <property type="protein sequence ID" value="CAI9774814.1"/>
    <property type="molecule type" value="Genomic_DNA"/>
</dbReference>
<gene>
    <name evidence="2" type="ORF">FPE_LOCUS22244</name>
</gene>
<dbReference type="Proteomes" id="UP000834106">
    <property type="component" value="Chromosome 13"/>
</dbReference>
<feature type="compositionally biased region" description="Basic and acidic residues" evidence="1">
    <location>
        <begin position="204"/>
        <end position="214"/>
    </location>
</feature>
<dbReference type="PANTHER" id="PTHR33416">
    <property type="entry name" value="NUCLEAR PORE COMPLEX PROTEIN NUP1"/>
    <property type="match status" value="1"/>
</dbReference>
<reference evidence="2" key="1">
    <citation type="submission" date="2023-05" db="EMBL/GenBank/DDBJ databases">
        <authorList>
            <person name="Huff M."/>
        </authorList>
    </citation>
    <scope>NUCLEOTIDE SEQUENCE</scope>
</reference>
<feature type="region of interest" description="Disordered" evidence="1">
    <location>
        <begin position="188"/>
        <end position="215"/>
    </location>
</feature>
<feature type="compositionally biased region" description="Polar residues" evidence="1">
    <location>
        <begin position="324"/>
        <end position="342"/>
    </location>
</feature>
<feature type="compositionally biased region" description="Polar residues" evidence="1">
    <location>
        <begin position="770"/>
        <end position="792"/>
    </location>
</feature>
<feature type="region of interest" description="Disordered" evidence="1">
    <location>
        <begin position="100"/>
        <end position="132"/>
    </location>
</feature>
<evidence type="ECO:0000313" key="2">
    <source>
        <dbReference type="EMBL" id="CAI9774814.1"/>
    </source>
</evidence>
<feature type="region of interest" description="Disordered" evidence="1">
    <location>
        <begin position="770"/>
        <end position="797"/>
    </location>
</feature>
<dbReference type="GO" id="GO:0071763">
    <property type="term" value="P:nuclear membrane organization"/>
    <property type="evidence" value="ECO:0007669"/>
    <property type="project" value="TreeGrafter"/>
</dbReference>